<dbReference type="InterPro" id="IPR024862">
    <property type="entry name" value="TRPV"/>
</dbReference>
<dbReference type="PANTHER" id="PTHR10582:SF2">
    <property type="entry name" value="INACTIVE"/>
    <property type="match status" value="1"/>
</dbReference>
<feature type="region of interest" description="Disordered" evidence="6">
    <location>
        <begin position="305"/>
        <end position="357"/>
    </location>
</feature>
<dbReference type="Pfam" id="PF00520">
    <property type="entry name" value="Ion_trans"/>
    <property type="match status" value="1"/>
</dbReference>
<dbReference type="GO" id="GO:0098703">
    <property type="term" value="P:calcium ion import across plasma membrane"/>
    <property type="evidence" value="ECO:0007669"/>
    <property type="project" value="TreeGrafter"/>
</dbReference>
<keyword evidence="10" id="KW-1185">Reference proteome</keyword>
<evidence type="ECO:0000256" key="3">
    <source>
        <dbReference type="ARBA" id="ARBA00022737"/>
    </source>
</evidence>
<feature type="transmembrane region" description="Helical" evidence="7">
    <location>
        <begin position="6"/>
        <end position="28"/>
    </location>
</feature>
<comment type="caution">
    <text evidence="9">The sequence shown here is derived from an EMBL/GenBank/DDBJ whole genome shotgun (WGS) entry which is preliminary data.</text>
</comment>
<evidence type="ECO:0000256" key="4">
    <source>
        <dbReference type="ARBA" id="ARBA00022989"/>
    </source>
</evidence>
<keyword evidence="4 7" id="KW-1133">Transmembrane helix</keyword>
<feature type="region of interest" description="Disordered" evidence="6">
    <location>
        <begin position="421"/>
        <end position="622"/>
    </location>
</feature>
<evidence type="ECO:0000259" key="8">
    <source>
        <dbReference type="Pfam" id="PF00520"/>
    </source>
</evidence>
<name>A0AAE1F851_PETCI</name>
<dbReference type="AlphaFoldDB" id="A0AAE1F851"/>
<dbReference type="GO" id="GO:0005886">
    <property type="term" value="C:plasma membrane"/>
    <property type="evidence" value="ECO:0007669"/>
    <property type="project" value="TreeGrafter"/>
</dbReference>
<dbReference type="InterPro" id="IPR005821">
    <property type="entry name" value="Ion_trans_dom"/>
</dbReference>
<dbReference type="Proteomes" id="UP001286313">
    <property type="component" value="Unassembled WGS sequence"/>
</dbReference>
<dbReference type="GO" id="GO:0005262">
    <property type="term" value="F:calcium channel activity"/>
    <property type="evidence" value="ECO:0007669"/>
    <property type="project" value="TreeGrafter"/>
</dbReference>
<feature type="transmembrane region" description="Helical" evidence="7">
    <location>
        <begin position="73"/>
        <end position="95"/>
    </location>
</feature>
<feature type="compositionally biased region" description="Basic and acidic residues" evidence="6">
    <location>
        <begin position="551"/>
        <end position="566"/>
    </location>
</feature>
<evidence type="ECO:0000313" key="10">
    <source>
        <dbReference type="Proteomes" id="UP001286313"/>
    </source>
</evidence>
<keyword evidence="3" id="KW-0677">Repeat</keyword>
<evidence type="ECO:0000256" key="7">
    <source>
        <dbReference type="SAM" id="Phobius"/>
    </source>
</evidence>
<evidence type="ECO:0000256" key="2">
    <source>
        <dbReference type="ARBA" id="ARBA00022692"/>
    </source>
</evidence>
<keyword evidence="5 7" id="KW-0472">Membrane</keyword>
<dbReference type="PANTHER" id="PTHR10582">
    <property type="entry name" value="TRANSIENT RECEPTOR POTENTIAL ION CHANNEL PROTEIN"/>
    <property type="match status" value="1"/>
</dbReference>
<organism evidence="9 10">
    <name type="scientific">Petrolisthes cinctipes</name>
    <name type="common">Flat porcelain crab</name>
    <dbReference type="NCBI Taxonomy" id="88211"/>
    <lineage>
        <taxon>Eukaryota</taxon>
        <taxon>Metazoa</taxon>
        <taxon>Ecdysozoa</taxon>
        <taxon>Arthropoda</taxon>
        <taxon>Crustacea</taxon>
        <taxon>Multicrustacea</taxon>
        <taxon>Malacostraca</taxon>
        <taxon>Eumalacostraca</taxon>
        <taxon>Eucarida</taxon>
        <taxon>Decapoda</taxon>
        <taxon>Pleocyemata</taxon>
        <taxon>Anomura</taxon>
        <taxon>Galatheoidea</taxon>
        <taxon>Porcellanidae</taxon>
        <taxon>Petrolisthes</taxon>
    </lineage>
</organism>
<feature type="compositionally biased region" description="Basic and acidic residues" evidence="6">
    <location>
        <begin position="517"/>
        <end position="535"/>
    </location>
</feature>
<feature type="domain" description="Ion transport" evidence="8">
    <location>
        <begin position="3"/>
        <end position="101"/>
    </location>
</feature>
<keyword evidence="2 7" id="KW-0812">Transmembrane</keyword>
<protein>
    <recommendedName>
        <fullName evidence="8">Ion transport domain-containing protein</fullName>
    </recommendedName>
</protein>
<sequence>MISGDLFTFSIIYSIMLHGFAQSFYFLYKSPRQDSESNFYNYKSTWMALFHMTLGDYDYGAMSVNIYSDMTKFVFLVFTIMVPILLLNMLIAMMANTYSTVISMSEKEWVKALYIPLLVTGQHRSTKQITNRPPLPFQWAKIVIALERAISQEKAKEYIYMYSMPLGGGGEGGEESLGVLVIKCKDKTKAKQRKGALSNWKRVGRVTIDALARRGVTGEFLRREMWGLQTAASTPVKGPTKKKGYGGLLGNDTGPGTLDIMGEALDQSLFAGDDIDPNDEMDGFGALTGAIDQLAFTNDLDFSGDGVDDDPIKQLQTGPAGAPNSLAPPGRNNAAAEAKRKKQKKKRMEGEGHDNPAFLDDEQLLLAASLVPTADDSDSDTDLEAARRLKQPRIIIQAETPAVTATATATVTATAAVPGKAVPAAAKTAPAATKDAKGKVTKEPPPPPILPQPRLPSAKVRRIGSARRTPAKFTMTFTEKYTPIPASRGCPPPPPPAAGTPAAPSTQAPPPAQPETKGQKEVGTKKKKEEKESKRQATAAAAAATTTTTTTKEEQSQEDKWAEKKGKGSRNKRPLVAAAWRRQAARRGHRTTLGWAWRRRRGRRQRQGSDRDPRPQWRPPRR</sequence>
<evidence type="ECO:0000256" key="5">
    <source>
        <dbReference type="ARBA" id="ARBA00023136"/>
    </source>
</evidence>
<evidence type="ECO:0000313" key="9">
    <source>
        <dbReference type="EMBL" id="KAK3869399.1"/>
    </source>
</evidence>
<comment type="subcellular location">
    <subcellularLocation>
        <location evidence="1">Membrane</location>
        <topology evidence="1">Multi-pass membrane protein</topology>
    </subcellularLocation>
</comment>
<feature type="compositionally biased region" description="Pro residues" evidence="6">
    <location>
        <begin position="443"/>
        <end position="454"/>
    </location>
</feature>
<gene>
    <name evidence="9" type="ORF">Pcinc_025290</name>
</gene>
<feature type="compositionally biased region" description="Low complexity" evidence="6">
    <location>
        <begin position="421"/>
        <end position="433"/>
    </location>
</feature>
<accession>A0AAE1F851</accession>
<dbReference type="EMBL" id="JAWQEG010002842">
    <property type="protein sequence ID" value="KAK3869399.1"/>
    <property type="molecule type" value="Genomic_DNA"/>
</dbReference>
<proteinExistence type="predicted"/>
<feature type="compositionally biased region" description="Low complexity" evidence="6">
    <location>
        <begin position="537"/>
        <end position="550"/>
    </location>
</feature>
<evidence type="ECO:0000256" key="1">
    <source>
        <dbReference type="ARBA" id="ARBA00004141"/>
    </source>
</evidence>
<evidence type="ECO:0000256" key="6">
    <source>
        <dbReference type="SAM" id="MobiDB-lite"/>
    </source>
</evidence>
<feature type="compositionally biased region" description="Basic residues" evidence="6">
    <location>
        <begin position="597"/>
        <end position="606"/>
    </location>
</feature>
<reference evidence="9" key="1">
    <citation type="submission" date="2023-10" db="EMBL/GenBank/DDBJ databases">
        <title>Genome assemblies of two species of porcelain crab, Petrolisthes cinctipes and Petrolisthes manimaculis (Anomura: Porcellanidae).</title>
        <authorList>
            <person name="Angst P."/>
        </authorList>
    </citation>
    <scope>NUCLEOTIDE SEQUENCE</scope>
    <source>
        <strain evidence="9">PB745_01</strain>
        <tissue evidence="9">Gill</tissue>
    </source>
</reference>